<feature type="transmembrane region" description="Helical" evidence="1">
    <location>
        <begin position="217"/>
        <end position="235"/>
    </location>
</feature>
<evidence type="ECO:0000256" key="1">
    <source>
        <dbReference type="SAM" id="Phobius"/>
    </source>
</evidence>
<feature type="non-terminal residue" evidence="2">
    <location>
        <position position="358"/>
    </location>
</feature>
<gene>
    <name evidence="2" type="ORF">METZ01_LOCUS222732</name>
</gene>
<keyword evidence="1" id="KW-1133">Transmembrane helix</keyword>
<feature type="transmembrane region" description="Helical" evidence="1">
    <location>
        <begin position="303"/>
        <end position="322"/>
    </location>
</feature>
<organism evidence="2">
    <name type="scientific">marine metagenome</name>
    <dbReference type="NCBI Taxonomy" id="408172"/>
    <lineage>
        <taxon>unclassified sequences</taxon>
        <taxon>metagenomes</taxon>
        <taxon>ecological metagenomes</taxon>
    </lineage>
</organism>
<dbReference type="AlphaFoldDB" id="A0A382G3N3"/>
<keyword evidence="1" id="KW-0472">Membrane</keyword>
<dbReference type="EMBL" id="UINC01053404">
    <property type="protein sequence ID" value="SVB69878.1"/>
    <property type="molecule type" value="Genomic_DNA"/>
</dbReference>
<feature type="transmembrane region" description="Helical" evidence="1">
    <location>
        <begin position="334"/>
        <end position="357"/>
    </location>
</feature>
<sequence>MSEYNLHFNYKDIFLAPRLALSPKKIWVFIFGNLSGYIAYWILSYLSLVLSGIEINEAISDYGLFPCLYGNSAPLISWSIYYAGIAIWLFFVLISSTAVSRITFRQLKGDNFYSANDALDFVMKKWRSVIFAPLSIIFIILIFFLIACIFAIIGSIPLIGDLSFPLLYIFYFFGSIFTVFSFIVFIVSLFISPAIIGSFEEDTIGTVFFSYQITFSQPWRIIIYNALLIPLIIIFMNLFSWFYSMSFSLINLIFGYFMNARFENIMGYSVSIVDTSWISSDPSMIKITLEKGLFGTLTMASDLIEFILSSLFKLFNLFILAIPDFSFESYTGSLTALETISGILLSIPLILLTLSVLS</sequence>
<feature type="transmembrane region" description="Helical" evidence="1">
    <location>
        <begin position="129"/>
        <end position="156"/>
    </location>
</feature>
<accession>A0A382G3N3</accession>
<name>A0A382G3N3_9ZZZZ</name>
<feature type="transmembrane region" description="Helical" evidence="1">
    <location>
        <begin position="80"/>
        <end position="99"/>
    </location>
</feature>
<reference evidence="2" key="1">
    <citation type="submission" date="2018-05" db="EMBL/GenBank/DDBJ databases">
        <authorList>
            <person name="Lanie J.A."/>
            <person name="Ng W.-L."/>
            <person name="Kazmierczak K.M."/>
            <person name="Andrzejewski T.M."/>
            <person name="Davidsen T.M."/>
            <person name="Wayne K.J."/>
            <person name="Tettelin H."/>
            <person name="Glass J.I."/>
            <person name="Rusch D."/>
            <person name="Podicherti R."/>
            <person name="Tsui H.-C.T."/>
            <person name="Winkler M.E."/>
        </authorList>
    </citation>
    <scope>NUCLEOTIDE SEQUENCE</scope>
</reference>
<protein>
    <submittedName>
        <fullName evidence="2">Uncharacterized protein</fullName>
    </submittedName>
</protein>
<feature type="transmembrane region" description="Helical" evidence="1">
    <location>
        <begin position="26"/>
        <end position="43"/>
    </location>
</feature>
<evidence type="ECO:0000313" key="2">
    <source>
        <dbReference type="EMBL" id="SVB69878.1"/>
    </source>
</evidence>
<feature type="transmembrane region" description="Helical" evidence="1">
    <location>
        <begin position="168"/>
        <end position="196"/>
    </location>
</feature>
<proteinExistence type="predicted"/>
<keyword evidence="1" id="KW-0812">Transmembrane</keyword>